<organism evidence="1">
    <name type="scientific">hydrothermal vent metagenome</name>
    <dbReference type="NCBI Taxonomy" id="652676"/>
    <lineage>
        <taxon>unclassified sequences</taxon>
        <taxon>metagenomes</taxon>
        <taxon>ecological metagenomes</taxon>
    </lineage>
</organism>
<accession>A0A1W1CZL1</accession>
<dbReference type="AlphaFoldDB" id="A0A1W1CZL1"/>
<evidence type="ECO:0000313" key="1">
    <source>
        <dbReference type="EMBL" id="SFV71316.1"/>
    </source>
</evidence>
<reference evidence="1" key="1">
    <citation type="submission" date="2016-10" db="EMBL/GenBank/DDBJ databases">
        <authorList>
            <person name="de Groot N.N."/>
        </authorList>
    </citation>
    <scope>NUCLEOTIDE SEQUENCE</scope>
</reference>
<proteinExistence type="predicted"/>
<protein>
    <submittedName>
        <fullName evidence="1">Uncharacterized protein</fullName>
    </submittedName>
</protein>
<sequence>MKTILWSVLLFMTIIHADFFNSEEKAQQKYEEERAGYCKMFTQKVIDYKKEMRDDELYLITFESYKKRKHIFCSKEEVIKKVQDKKTKVKKIEKYVKNIYREDERLCKIFLTKAEKYKKNMRKDALAYTTLKSYNKRARIFCSQETLDRKEKKVLNEDKKLCQVFQQGPLLCKKFDTTSNINKDDALALKTLHSFEKREKVFCSSKPLYKKDLEVYEEQKRLCKIFNDKIIAYQKNVDNNEMSVKVFKAYKKRAKYFCAKKYAKK</sequence>
<gene>
    <name evidence="1" type="ORF">MNB_SV-13-69</name>
</gene>
<name>A0A1W1CZL1_9ZZZZ</name>
<dbReference type="EMBL" id="FPHM01000227">
    <property type="protein sequence ID" value="SFV71316.1"/>
    <property type="molecule type" value="Genomic_DNA"/>
</dbReference>